<feature type="domain" description="Phospholipase C/D" evidence="1">
    <location>
        <begin position="5"/>
        <end position="155"/>
    </location>
</feature>
<dbReference type="AlphaFoldDB" id="A0A9D1HE64"/>
<reference evidence="2" key="2">
    <citation type="journal article" date="2021" name="PeerJ">
        <title>Extensive microbial diversity within the chicken gut microbiome revealed by metagenomics and culture.</title>
        <authorList>
            <person name="Gilroy R."/>
            <person name="Ravi A."/>
            <person name="Getino M."/>
            <person name="Pursley I."/>
            <person name="Horton D.L."/>
            <person name="Alikhan N.F."/>
            <person name="Baker D."/>
            <person name="Gharbi K."/>
            <person name="Hall N."/>
            <person name="Watson M."/>
            <person name="Adriaenssens E.M."/>
            <person name="Foster-Nyarko E."/>
            <person name="Jarju S."/>
            <person name="Secka A."/>
            <person name="Antonio M."/>
            <person name="Oren A."/>
            <person name="Chaudhuri R.R."/>
            <person name="La Ragione R."/>
            <person name="Hildebrand F."/>
            <person name="Pallen M.J."/>
        </authorList>
    </citation>
    <scope>NUCLEOTIDE SEQUENCE</scope>
    <source>
        <strain evidence="2">CHK187-14744</strain>
    </source>
</reference>
<name>A0A9D1HE64_9FIRM</name>
<protein>
    <submittedName>
        <fullName evidence="2">Zinc dependent phospholipase C family protein</fullName>
    </submittedName>
</protein>
<evidence type="ECO:0000313" key="2">
    <source>
        <dbReference type="EMBL" id="HIU01661.1"/>
    </source>
</evidence>
<dbReference type="Pfam" id="PF00882">
    <property type="entry name" value="Zn_dep_PLPC"/>
    <property type="match status" value="1"/>
</dbReference>
<gene>
    <name evidence="2" type="ORF">IAB63_00215</name>
</gene>
<sequence>MRKKTHMSLAHHMLTDMQDDQFFVYGRAFRLGSILPDLVPSFVTKKHQIDTTFDILEKKMRKVVEEYDGRSRLSMMRCKDMGVITHYIADYFTFPHNRIFAGTMREHIRYEKVLKYAMKDYMNRGYVGQQPIIRERLTSVDDICAFIRRCHEHYLQTMEGKHETDCLYSVEVCRQVMEAMMMLLYMRAAQMSRMVRPA</sequence>
<organism evidence="2 3">
    <name type="scientific">Candidatus Onthocola gallistercoris</name>
    <dbReference type="NCBI Taxonomy" id="2840876"/>
    <lineage>
        <taxon>Bacteria</taxon>
        <taxon>Bacillati</taxon>
        <taxon>Bacillota</taxon>
        <taxon>Bacilli</taxon>
        <taxon>Candidatus Onthocola</taxon>
    </lineage>
</organism>
<evidence type="ECO:0000313" key="3">
    <source>
        <dbReference type="Proteomes" id="UP000824164"/>
    </source>
</evidence>
<dbReference type="InterPro" id="IPR029002">
    <property type="entry name" value="PLPC/GPLD1"/>
</dbReference>
<dbReference type="Proteomes" id="UP000824164">
    <property type="component" value="Unassembled WGS sequence"/>
</dbReference>
<comment type="caution">
    <text evidence="2">The sequence shown here is derived from an EMBL/GenBank/DDBJ whole genome shotgun (WGS) entry which is preliminary data.</text>
</comment>
<reference evidence="2" key="1">
    <citation type="submission" date="2020-10" db="EMBL/GenBank/DDBJ databases">
        <authorList>
            <person name="Gilroy R."/>
        </authorList>
    </citation>
    <scope>NUCLEOTIDE SEQUENCE</scope>
    <source>
        <strain evidence="2">CHK187-14744</strain>
    </source>
</reference>
<dbReference type="EMBL" id="DVLT01000001">
    <property type="protein sequence ID" value="HIU01661.1"/>
    <property type="molecule type" value="Genomic_DNA"/>
</dbReference>
<proteinExistence type="predicted"/>
<evidence type="ECO:0000259" key="1">
    <source>
        <dbReference type="Pfam" id="PF00882"/>
    </source>
</evidence>
<accession>A0A9D1HE64</accession>